<reference evidence="2 3" key="1">
    <citation type="submission" date="2013-09" db="EMBL/GenBank/DDBJ databases">
        <title>Whole genome shotgun sequence of Novosphingobium tardaugens NBRC 16725.</title>
        <authorList>
            <person name="Isaki S."/>
            <person name="Hosoyama A."/>
            <person name="Tsuchikane K."/>
            <person name="Katsumata H."/>
            <person name="Ando Y."/>
            <person name="Yamazaki S."/>
            <person name="Fujita N."/>
        </authorList>
    </citation>
    <scope>NUCLEOTIDE SEQUENCE [LARGE SCALE GENOMIC DNA]</scope>
    <source>
        <strain evidence="2 3">NBRC 16725</strain>
    </source>
</reference>
<evidence type="ECO:0000313" key="3">
    <source>
        <dbReference type="Proteomes" id="UP000016568"/>
    </source>
</evidence>
<comment type="caution">
    <text evidence="2">The sequence shown here is derived from an EMBL/GenBank/DDBJ whole genome shotgun (WGS) entry which is preliminary data.</text>
</comment>
<feature type="region of interest" description="Disordered" evidence="1">
    <location>
        <begin position="1"/>
        <end position="23"/>
    </location>
</feature>
<evidence type="ECO:0008006" key="4">
    <source>
        <dbReference type="Google" id="ProtNLM"/>
    </source>
</evidence>
<evidence type="ECO:0000256" key="1">
    <source>
        <dbReference type="SAM" id="MobiDB-lite"/>
    </source>
</evidence>
<name>U2Y4B8_9SPHN</name>
<dbReference type="eggNOG" id="COG5031">
    <property type="taxonomic scope" value="Bacteria"/>
</dbReference>
<sequence>MNPTAEQASAPPAADNDSEVTSGNAVSYMNNRKLIHTDSSVLVSSSNWLNEPRVREWVATESLRRNGHDYPLLFGMASMVNGLDDARDNERIDALIKAERAINPALDAWFEERFISTFSMDDLARNPAGSVGRLLYDHMDALGLSPELLHQRMENPDWAPESDFDYFTLRTGQTHDLDHLLGEVGFDVIAEIFPTGLRTGNMFAHISPELAGQLLATNTMVIFPWFMRCILNYPEAWPMMWHNLNHGYEVGQQSDLLFTAKLEDIWHLSPAEARDALGVRGWKGPNDSRAASRIFGEGYEII</sequence>
<keyword evidence="3" id="KW-1185">Reference proteome</keyword>
<organism evidence="2 3">
    <name type="scientific">Caenibius tardaugens NBRC 16725</name>
    <dbReference type="NCBI Taxonomy" id="1219035"/>
    <lineage>
        <taxon>Bacteria</taxon>
        <taxon>Pseudomonadati</taxon>
        <taxon>Pseudomonadota</taxon>
        <taxon>Alphaproteobacteria</taxon>
        <taxon>Sphingomonadales</taxon>
        <taxon>Erythrobacteraceae</taxon>
        <taxon>Caenibius</taxon>
    </lineage>
</organism>
<dbReference type="EMBL" id="BASZ01000001">
    <property type="protein sequence ID" value="GAD47891.1"/>
    <property type="molecule type" value="Genomic_DNA"/>
</dbReference>
<accession>U2Y4B8</accession>
<dbReference type="OrthoDB" id="5723450at2"/>
<dbReference type="KEGG" id="ntd:EGO55_13815"/>
<dbReference type="Proteomes" id="UP000016568">
    <property type="component" value="Unassembled WGS sequence"/>
</dbReference>
<evidence type="ECO:0000313" key="2">
    <source>
        <dbReference type="EMBL" id="GAD47891.1"/>
    </source>
</evidence>
<dbReference type="RefSeq" id="WP_021688798.1">
    <property type="nucleotide sequence ID" value="NZ_BASZ01000001.1"/>
</dbReference>
<proteinExistence type="predicted"/>
<dbReference type="AlphaFoldDB" id="U2Y4B8"/>
<protein>
    <recommendedName>
        <fullName evidence="4">Ubiquinone biosynthesis protein Coq4</fullName>
    </recommendedName>
</protein>
<gene>
    <name evidence="2" type="ORF">NT2_01_06650</name>
</gene>